<dbReference type="PROSITE" id="PS50893">
    <property type="entry name" value="ABC_TRANSPORTER_2"/>
    <property type="match status" value="1"/>
</dbReference>
<dbReference type="RefSeq" id="WP_353683439.1">
    <property type="nucleotide sequence ID" value="NZ_CP144373.1"/>
</dbReference>
<dbReference type="SMART" id="SM00382">
    <property type="entry name" value="AAA"/>
    <property type="match status" value="1"/>
</dbReference>
<evidence type="ECO:0000259" key="4">
    <source>
        <dbReference type="PROSITE" id="PS50893"/>
    </source>
</evidence>
<dbReference type="PANTHER" id="PTHR42781:SF9">
    <property type="entry name" value="AMINO ACID ABC TRANSPORTER, ATP-BINDING PROTEIN-RELATED"/>
    <property type="match status" value="1"/>
</dbReference>
<dbReference type="Gene3D" id="3.40.50.300">
    <property type="entry name" value="P-loop containing nucleotide triphosphate hydrolases"/>
    <property type="match status" value="1"/>
</dbReference>
<keyword evidence="1" id="KW-0813">Transport</keyword>
<dbReference type="GO" id="GO:0016887">
    <property type="term" value="F:ATP hydrolysis activity"/>
    <property type="evidence" value="ECO:0007669"/>
    <property type="project" value="InterPro"/>
</dbReference>
<reference evidence="5" key="1">
    <citation type="submission" date="2024-01" db="EMBL/GenBank/DDBJ databases">
        <title>The first autotrophic representatives of the genus Thermodesulfovibrio.</title>
        <authorList>
            <person name="Maltseva A.I."/>
            <person name="Elcheninov A.G."/>
            <person name="Kublanov I.V."/>
            <person name="Lebedinsky A.V."/>
            <person name="Frolov E.N."/>
        </authorList>
    </citation>
    <scope>NUCLEOTIDE SEQUENCE</scope>
    <source>
        <strain evidence="5">3907-1M</strain>
    </source>
</reference>
<dbReference type="PANTHER" id="PTHR42781">
    <property type="entry name" value="SPERMIDINE/PUTRESCINE IMPORT ATP-BINDING PROTEIN POTA"/>
    <property type="match status" value="1"/>
</dbReference>
<dbReference type="Pfam" id="PF00005">
    <property type="entry name" value="ABC_tran"/>
    <property type="match status" value="1"/>
</dbReference>
<evidence type="ECO:0000313" key="5">
    <source>
        <dbReference type="EMBL" id="XCH45897.1"/>
    </source>
</evidence>
<dbReference type="SUPFAM" id="SSF52540">
    <property type="entry name" value="P-loop containing nucleoside triphosphate hydrolases"/>
    <property type="match status" value="1"/>
</dbReference>
<dbReference type="EMBL" id="CP144373">
    <property type="protein sequence ID" value="XCH45897.1"/>
    <property type="molecule type" value="Genomic_DNA"/>
</dbReference>
<dbReference type="InterPro" id="IPR027417">
    <property type="entry name" value="P-loop_NTPase"/>
</dbReference>
<gene>
    <name evidence="5" type="ORF">V4D30_06060</name>
</gene>
<dbReference type="InterPro" id="IPR050093">
    <property type="entry name" value="ABC_SmlMolc_Importer"/>
</dbReference>
<dbReference type="AlphaFoldDB" id="A0AAU8GWC5"/>
<keyword evidence="3 5" id="KW-0067">ATP-binding</keyword>
<sequence>MALSLSISNIHKSYNGRIILDECSFSFEKSGVYVLMGPNGSGKSTLLRICALLESPDKGEVIYSDEGKVIENDLNLRRRITLVLPNIGVFNATVFKNVAYGLEVRGMNKEEIKERVEKALDFVGLLHKKSQNALSLSSGEVKRMGIARAIVLEPEVLFLDEPTASVDHENTKIIEEIIVQLKQRLNSVIIMATHDYQSAKKAGDIFLFLEKGKLTVSFP</sequence>
<dbReference type="InterPro" id="IPR003593">
    <property type="entry name" value="AAA+_ATPase"/>
</dbReference>
<accession>A0AAU8GWC5</accession>
<dbReference type="GO" id="GO:0005524">
    <property type="term" value="F:ATP binding"/>
    <property type="evidence" value="ECO:0007669"/>
    <property type="project" value="UniProtKB-KW"/>
</dbReference>
<feature type="domain" description="ABC transporter" evidence="4">
    <location>
        <begin position="5"/>
        <end position="219"/>
    </location>
</feature>
<proteinExistence type="predicted"/>
<keyword evidence="2" id="KW-0547">Nucleotide-binding</keyword>
<organism evidence="5">
    <name type="scientific">Thermodesulfovibrio autotrophicus</name>
    <dbReference type="NCBI Taxonomy" id="3118333"/>
    <lineage>
        <taxon>Bacteria</taxon>
        <taxon>Pseudomonadati</taxon>
        <taxon>Nitrospirota</taxon>
        <taxon>Thermodesulfovibrionia</taxon>
        <taxon>Thermodesulfovibrionales</taxon>
        <taxon>Thermodesulfovibrionaceae</taxon>
        <taxon>Thermodesulfovibrio</taxon>
    </lineage>
</organism>
<dbReference type="InterPro" id="IPR003439">
    <property type="entry name" value="ABC_transporter-like_ATP-bd"/>
</dbReference>
<dbReference type="KEGG" id="taut:V4D30_06060"/>
<name>A0AAU8GWC5_9BACT</name>
<evidence type="ECO:0000256" key="2">
    <source>
        <dbReference type="ARBA" id="ARBA00022741"/>
    </source>
</evidence>
<evidence type="ECO:0000256" key="1">
    <source>
        <dbReference type="ARBA" id="ARBA00022448"/>
    </source>
</evidence>
<protein>
    <submittedName>
        <fullName evidence="5">ATP-binding cassette domain-containing protein</fullName>
    </submittedName>
</protein>
<evidence type="ECO:0000256" key="3">
    <source>
        <dbReference type="ARBA" id="ARBA00022840"/>
    </source>
</evidence>